<dbReference type="InterPro" id="IPR006984">
    <property type="entry name" value="Fcf1/UTP23"/>
</dbReference>
<dbReference type="Proteomes" id="UP000249464">
    <property type="component" value="Unassembled WGS sequence"/>
</dbReference>
<evidence type="ECO:0000256" key="2">
    <source>
        <dbReference type="ARBA" id="ARBA00022517"/>
    </source>
</evidence>
<accession>A0A2X0P3T5</accession>
<dbReference type="Pfam" id="PF24779">
    <property type="entry name" value="UTP23_sensor"/>
    <property type="match status" value="1"/>
</dbReference>
<feature type="compositionally biased region" description="Polar residues" evidence="7">
    <location>
        <begin position="277"/>
        <end position="286"/>
    </location>
</feature>
<comment type="similarity">
    <text evidence="6">Belongs to the UTP23/FCF1 family. UTP23 subfamily.</text>
</comment>
<keyword evidence="3" id="KW-0698">rRNA processing</keyword>
<dbReference type="EMBL" id="FQNC01000045">
    <property type="protein sequence ID" value="SGY64249.1"/>
    <property type="molecule type" value="Genomic_DNA"/>
</dbReference>
<dbReference type="Gene3D" id="3.40.50.1010">
    <property type="entry name" value="5'-nuclease"/>
    <property type="match status" value="1"/>
</dbReference>
<evidence type="ECO:0000256" key="3">
    <source>
        <dbReference type="ARBA" id="ARBA00022552"/>
    </source>
</evidence>
<evidence type="ECO:0000256" key="4">
    <source>
        <dbReference type="ARBA" id="ARBA00023242"/>
    </source>
</evidence>
<dbReference type="AlphaFoldDB" id="A0A2X0P3T5"/>
<organism evidence="9 10">
    <name type="scientific">Microbotryum silenes-dioicae</name>
    <dbReference type="NCBI Taxonomy" id="796604"/>
    <lineage>
        <taxon>Eukaryota</taxon>
        <taxon>Fungi</taxon>
        <taxon>Dikarya</taxon>
        <taxon>Basidiomycota</taxon>
        <taxon>Pucciniomycotina</taxon>
        <taxon>Microbotryomycetes</taxon>
        <taxon>Microbotryales</taxon>
        <taxon>Microbotryaceae</taxon>
        <taxon>Microbotryum</taxon>
    </lineage>
</organism>
<evidence type="ECO:0000256" key="1">
    <source>
        <dbReference type="ARBA" id="ARBA00004604"/>
    </source>
</evidence>
<feature type="compositionally biased region" description="Basic residues" evidence="7">
    <location>
        <begin position="359"/>
        <end position="368"/>
    </location>
</feature>
<evidence type="ECO:0000256" key="6">
    <source>
        <dbReference type="ARBA" id="ARBA00038503"/>
    </source>
</evidence>
<evidence type="ECO:0000256" key="7">
    <source>
        <dbReference type="SAM" id="MobiDB-lite"/>
    </source>
</evidence>
<evidence type="ECO:0000256" key="5">
    <source>
        <dbReference type="ARBA" id="ARBA00037300"/>
    </source>
</evidence>
<keyword evidence="2" id="KW-0690">Ribosome biogenesis</keyword>
<dbReference type="GO" id="GO:0032040">
    <property type="term" value="C:small-subunit processome"/>
    <property type="evidence" value="ECO:0007669"/>
    <property type="project" value="InterPro"/>
</dbReference>
<dbReference type="InterPro" id="IPR057776">
    <property type="entry name" value="UTP23_sensor"/>
</dbReference>
<keyword evidence="4" id="KW-0539">Nucleus</keyword>
<dbReference type="InterPro" id="IPR029060">
    <property type="entry name" value="PIN-like_dom_sf"/>
</dbReference>
<proteinExistence type="inferred from homology"/>
<feature type="domain" description="UTP23 sensor motif region" evidence="8">
    <location>
        <begin position="253"/>
        <end position="272"/>
    </location>
</feature>
<comment type="subcellular location">
    <subcellularLocation>
        <location evidence="1">Nucleus</location>
        <location evidence="1">Nucleolus</location>
    </subcellularLocation>
</comment>
<dbReference type="CDD" id="cd09865">
    <property type="entry name" value="PIN_ScUtp23p-like"/>
    <property type="match status" value="1"/>
</dbReference>
<evidence type="ECO:0000313" key="10">
    <source>
        <dbReference type="Proteomes" id="UP000249464"/>
    </source>
</evidence>
<protein>
    <submittedName>
        <fullName evidence="9">BQ5605_C007g04888 protein</fullName>
    </submittedName>
</protein>
<feature type="compositionally biased region" description="Polar residues" evidence="7">
    <location>
        <begin position="221"/>
        <end position="236"/>
    </location>
</feature>
<name>A0A2X0P3T5_9BASI</name>
<gene>
    <name evidence="9" type="primary">BQ5605_C007g04888</name>
    <name evidence="9" type="ORF">BQ5605_C007G04888</name>
</gene>
<reference evidence="9 10" key="1">
    <citation type="submission" date="2016-11" db="EMBL/GenBank/DDBJ databases">
        <authorList>
            <person name="Jaros S."/>
            <person name="Januszkiewicz K."/>
            <person name="Wedrychowicz H."/>
        </authorList>
    </citation>
    <scope>NUCLEOTIDE SEQUENCE [LARGE SCALE GENOMIC DNA]</scope>
</reference>
<evidence type="ECO:0000313" key="9">
    <source>
        <dbReference type="EMBL" id="SGY64249.1"/>
    </source>
</evidence>
<keyword evidence="10" id="KW-1185">Reference proteome</keyword>
<evidence type="ECO:0000259" key="8">
    <source>
        <dbReference type="Pfam" id="PF24779"/>
    </source>
</evidence>
<comment type="function">
    <text evidence="5">Involved in rRNA-processing and ribosome biogenesis.</text>
</comment>
<dbReference type="GO" id="GO:0006364">
    <property type="term" value="P:rRNA processing"/>
    <property type="evidence" value="ECO:0007669"/>
    <property type="project" value="UniProtKB-KW"/>
</dbReference>
<sequence>MRQKRVKSYRKVMQMYQSSFKFREPYQLLVDAEFVNAIVAQKLDLQARLMDVLQGTLKPSQSNCASYATVSSTDRPHSVGPPPPVITQCCMQVLYDLGPSGQPSVNLAKEFERRKCNHLKARPAEECLTAMAGKDNPHRYVIATQSLNLRKHLRTVPGLPIVYLNRSVVLLESPSDQTMKKKLAMENTKLHVPSFELATLASQGSIPSTSNSTSLIDSYNSSNLTKASNDASTSTLPEEGVGKMEFVVPKKKKKGPKGPSGPNPLSIKKKKKKPAIGTTNANASDPSSGSGSGKGKKRPRSEDSSDLNQGTQSGFDRKKRRAENEAVVVTSSSRRGAERGVMALSVGTSEAGEGSGERAKRKRKRKRGSGVVAGVGTGAADKVDGGDT</sequence>
<feature type="region of interest" description="Disordered" evidence="7">
    <location>
        <begin position="221"/>
        <end position="388"/>
    </location>
</feature>
<dbReference type="PANTHER" id="PTHR12416">
    <property type="entry name" value="RRNA-PROCESSING PROTEIN UTP23 HOMOLOG"/>
    <property type="match status" value="1"/>
</dbReference>
<dbReference type="STRING" id="796604.A0A2X0P3T5"/>
<dbReference type="Pfam" id="PF04900">
    <property type="entry name" value="Fcf1"/>
    <property type="match status" value="1"/>
</dbReference>
<dbReference type="SUPFAM" id="SSF88723">
    <property type="entry name" value="PIN domain-like"/>
    <property type="match status" value="1"/>
</dbReference>